<dbReference type="Pfam" id="PF08516">
    <property type="entry name" value="ADAM_CR"/>
    <property type="match status" value="1"/>
</dbReference>
<name>A0A1U7Q7C8_MESAU</name>
<keyword evidence="14" id="KW-0378">Hydrolase</keyword>
<keyword evidence="6" id="KW-0245">EGF-like domain</keyword>
<feature type="domain" description="EGF-like" evidence="10">
    <location>
        <begin position="615"/>
        <end position="649"/>
    </location>
</feature>
<dbReference type="CDD" id="cd04269">
    <property type="entry name" value="ZnMc_adamalysin_II_like"/>
    <property type="match status" value="1"/>
</dbReference>
<comment type="subcellular location">
    <subcellularLocation>
        <location evidence="1">Membrane</location>
        <topology evidence="1">Single-pass type I membrane protein</topology>
    </subcellularLocation>
</comment>
<evidence type="ECO:0000259" key="10">
    <source>
        <dbReference type="PROSITE" id="PS50026"/>
    </source>
</evidence>
<dbReference type="InterPro" id="IPR001762">
    <property type="entry name" value="Disintegrin_dom"/>
</dbReference>
<dbReference type="GO" id="GO:0007339">
    <property type="term" value="P:binding of sperm to zona pellucida"/>
    <property type="evidence" value="ECO:0007669"/>
    <property type="project" value="TreeGrafter"/>
</dbReference>
<keyword evidence="5 6" id="KW-1015">Disulfide bond</keyword>
<dbReference type="PANTHER" id="PTHR11905:SF158">
    <property type="entry name" value="DISINTEGRIN AND METALLOPROTEINASE DOMAIN-CONTAINING PROTEIN 18"/>
    <property type="match status" value="1"/>
</dbReference>
<dbReference type="PROSITE" id="PS50026">
    <property type="entry name" value="EGF_3"/>
    <property type="match status" value="1"/>
</dbReference>
<dbReference type="FunFam" id="4.10.70.10:FF:000001">
    <property type="entry name" value="Disintegrin and metalloproteinase domain-containing protein 22"/>
    <property type="match status" value="1"/>
</dbReference>
<evidence type="ECO:0000256" key="5">
    <source>
        <dbReference type="ARBA" id="ARBA00023157"/>
    </source>
</evidence>
<evidence type="ECO:0000256" key="2">
    <source>
        <dbReference type="ARBA" id="ARBA00022692"/>
    </source>
</evidence>
<organism evidence="13 14">
    <name type="scientific">Mesocricetus auratus</name>
    <name type="common">Golden hamster</name>
    <dbReference type="NCBI Taxonomy" id="10036"/>
    <lineage>
        <taxon>Eukaryota</taxon>
        <taxon>Metazoa</taxon>
        <taxon>Chordata</taxon>
        <taxon>Craniata</taxon>
        <taxon>Vertebrata</taxon>
        <taxon>Euteleostomi</taxon>
        <taxon>Mammalia</taxon>
        <taxon>Eutheria</taxon>
        <taxon>Euarchontoglires</taxon>
        <taxon>Glires</taxon>
        <taxon>Rodentia</taxon>
        <taxon>Myomorpha</taxon>
        <taxon>Muroidea</taxon>
        <taxon>Cricetidae</taxon>
        <taxon>Cricetinae</taxon>
        <taxon>Mesocricetus</taxon>
    </lineage>
</organism>
<evidence type="ECO:0000256" key="7">
    <source>
        <dbReference type="PROSITE-ProRule" id="PRU00276"/>
    </source>
</evidence>
<dbReference type="InterPro" id="IPR036436">
    <property type="entry name" value="Disintegrin_dom_sf"/>
</dbReference>
<feature type="domain" description="Disintegrin" evidence="11">
    <location>
        <begin position="386"/>
        <end position="475"/>
    </location>
</feature>
<feature type="domain" description="Peptidase M12B" evidence="12">
    <location>
        <begin position="180"/>
        <end position="377"/>
    </location>
</feature>
<feature type="disulfide bond" evidence="6">
    <location>
        <begin position="639"/>
        <end position="648"/>
    </location>
</feature>
<evidence type="ECO:0000256" key="8">
    <source>
        <dbReference type="SAM" id="Phobius"/>
    </source>
</evidence>
<dbReference type="GO" id="GO:0006508">
    <property type="term" value="P:proteolysis"/>
    <property type="evidence" value="ECO:0007669"/>
    <property type="project" value="InterPro"/>
</dbReference>
<evidence type="ECO:0000256" key="9">
    <source>
        <dbReference type="SAM" id="SignalP"/>
    </source>
</evidence>
<dbReference type="GeneID" id="101840246"/>
<dbReference type="PROSITE" id="PS00427">
    <property type="entry name" value="DISINTEGRIN_1"/>
    <property type="match status" value="1"/>
</dbReference>
<evidence type="ECO:0000256" key="6">
    <source>
        <dbReference type="PROSITE-ProRule" id="PRU00076"/>
    </source>
</evidence>
<evidence type="ECO:0000256" key="1">
    <source>
        <dbReference type="ARBA" id="ARBA00004479"/>
    </source>
</evidence>
<dbReference type="SUPFAM" id="SSF55486">
    <property type="entry name" value="Metalloproteases ('zincins'), catalytic domain"/>
    <property type="match status" value="1"/>
</dbReference>
<dbReference type="Pfam" id="PF00200">
    <property type="entry name" value="Disintegrin"/>
    <property type="match status" value="1"/>
</dbReference>
<sequence>MPLFFILAEFAMLLARLDSEGICLHVTVPVKIEPRKSGVSEGKVIYVITIDGKPHSLHLKNYSFLSQDFLVYTYNETGYLYDDPSHFMTHCHYRGYIDEYPNSTVTLNICSGLRGFLQFENISYRIEPLESSAKFEHIVYQVKNGNPMLAENYSHIWQTDQLDTGHFNAQDKNHSQLLPQPLKLHIIVGKSLYDYMGSDITVVTQKIFQIIGLVNTMFAQLELTVVLASLELWSDKNHISTDGDANDILQRLLDWKQDYLTLQSHEITHLLIYRKHPKYIGAASPGELCNKSYAASIVMYPEDIGLEGISVVITQLIGFHMGLSYDNVNNCSCSRAPCIMQQGALSSSGMKTFSNCSMHYYKHYASNFVATCLGNLSNVQVLQQNQPMCGNGIVEANEECDCGNDTECQFKECCNYETCRLKASAKCGSGPCCAANCELSSAGTPCRKSVDPECDFTEYCDGSSSHCVPDSFAFNGHLCRLGSAYCYNGRCQALNDQCVSLFGKGSQGASYACFEKVNSPREKLANCGFKNSYPFPCGQKDVLCGKLACFQPHKNYKSTVRSVVYSYVHDSVCLSIPPGLSVRSDGRDYAYVADGTVCGPQMYCVNRTCKEVNLTGNDCNATKKCKGNGICNNFGNCQCFPDYRPPDCNLQIGSPGGSIDDGNILRSDIFFARKHFSKHQDSWLILSFFIFLPFIISLIIGITKRDERTVIPQRDQQI</sequence>
<feature type="chain" id="PRO_5010584211" evidence="9">
    <location>
        <begin position="20"/>
        <end position="718"/>
    </location>
</feature>
<dbReference type="GO" id="GO:0004222">
    <property type="term" value="F:metalloendopeptidase activity"/>
    <property type="evidence" value="ECO:0007669"/>
    <property type="project" value="InterPro"/>
</dbReference>
<dbReference type="OrthoDB" id="5951731at2759"/>
<protein>
    <submittedName>
        <fullName evidence="14">Disintegrin and metalloproteinase domain-containing protein 18 isoform X1</fullName>
    </submittedName>
</protein>
<keyword evidence="14" id="KW-0645">Protease</keyword>
<dbReference type="Gene3D" id="3.40.390.10">
    <property type="entry name" value="Collagenase (Catalytic Domain)"/>
    <property type="match status" value="1"/>
</dbReference>
<evidence type="ECO:0000259" key="11">
    <source>
        <dbReference type="PROSITE" id="PS50214"/>
    </source>
</evidence>
<keyword evidence="4 8" id="KW-0472">Membrane</keyword>
<dbReference type="InterPro" id="IPR002870">
    <property type="entry name" value="Peptidase_M12B_N"/>
</dbReference>
<dbReference type="Pfam" id="PF01562">
    <property type="entry name" value="Pep_M12B_propep"/>
    <property type="match status" value="1"/>
</dbReference>
<accession>A0A1U7Q7C8</accession>
<dbReference type="InterPro" id="IPR001590">
    <property type="entry name" value="Peptidase_M12B"/>
</dbReference>
<dbReference type="eggNOG" id="KOG3607">
    <property type="taxonomic scope" value="Eukaryota"/>
</dbReference>
<keyword evidence="13" id="KW-1185">Reference proteome</keyword>
<keyword evidence="2 8" id="KW-0812">Transmembrane</keyword>
<dbReference type="GO" id="GO:0005886">
    <property type="term" value="C:plasma membrane"/>
    <property type="evidence" value="ECO:0007669"/>
    <property type="project" value="TreeGrafter"/>
</dbReference>
<feature type="signal peptide" evidence="9">
    <location>
        <begin position="1"/>
        <end position="19"/>
    </location>
</feature>
<dbReference type="InterPro" id="IPR006586">
    <property type="entry name" value="ADAM_Cys-rich"/>
</dbReference>
<proteinExistence type="predicted"/>
<keyword evidence="9" id="KW-0732">Signal</keyword>
<dbReference type="SUPFAM" id="SSF57552">
    <property type="entry name" value="Blood coagulation inhibitor (disintegrin)"/>
    <property type="match status" value="1"/>
</dbReference>
<evidence type="ECO:0000256" key="3">
    <source>
        <dbReference type="ARBA" id="ARBA00022989"/>
    </source>
</evidence>
<feature type="transmembrane region" description="Helical" evidence="8">
    <location>
        <begin position="683"/>
        <end position="702"/>
    </location>
</feature>
<evidence type="ECO:0000259" key="12">
    <source>
        <dbReference type="PROSITE" id="PS50215"/>
    </source>
</evidence>
<evidence type="ECO:0000313" key="13">
    <source>
        <dbReference type="Proteomes" id="UP000886700"/>
    </source>
</evidence>
<dbReference type="AlphaFoldDB" id="A0A1U7Q7C8"/>
<comment type="caution">
    <text evidence="6">Lacks conserved residue(s) required for the propagation of feature annotation.</text>
</comment>
<evidence type="ECO:0000313" key="14">
    <source>
        <dbReference type="RefSeq" id="XP_005066618.1"/>
    </source>
</evidence>
<dbReference type="InterPro" id="IPR034027">
    <property type="entry name" value="Reprolysin_adamalysin"/>
</dbReference>
<dbReference type="SMART" id="SM00050">
    <property type="entry name" value="DISIN"/>
    <property type="match status" value="1"/>
</dbReference>
<dbReference type="KEGG" id="maua:101840246"/>
<dbReference type="PROSITE" id="PS50215">
    <property type="entry name" value="ADAM_MEPRO"/>
    <property type="match status" value="1"/>
</dbReference>
<dbReference type="GO" id="GO:0008584">
    <property type="term" value="P:male gonad development"/>
    <property type="evidence" value="ECO:0007669"/>
    <property type="project" value="TreeGrafter"/>
</dbReference>
<dbReference type="SMART" id="SM00608">
    <property type="entry name" value="ACR"/>
    <property type="match status" value="1"/>
</dbReference>
<dbReference type="Pfam" id="PF01421">
    <property type="entry name" value="Reprolysin"/>
    <property type="match status" value="1"/>
</dbReference>
<reference evidence="14" key="1">
    <citation type="submission" date="2025-08" db="UniProtKB">
        <authorList>
            <consortium name="RefSeq"/>
        </authorList>
    </citation>
    <scope>IDENTIFICATION</scope>
    <source>
        <tissue evidence="14">Liver</tissue>
    </source>
</reference>
<keyword evidence="3 8" id="KW-1133">Transmembrane helix</keyword>
<dbReference type="GO" id="GO:0007155">
    <property type="term" value="P:cell adhesion"/>
    <property type="evidence" value="ECO:0007669"/>
    <property type="project" value="TreeGrafter"/>
</dbReference>
<dbReference type="InterPro" id="IPR000742">
    <property type="entry name" value="EGF"/>
</dbReference>
<dbReference type="InterPro" id="IPR024079">
    <property type="entry name" value="MetalloPept_cat_dom_sf"/>
</dbReference>
<evidence type="ECO:0000256" key="4">
    <source>
        <dbReference type="ARBA" id="ARBA00023136"/>
    </source>
</evidence>
<dbReference type="Gene3D" id="4.10.70.10">
    <property type="entry name" value="Disintegrin domain"/>
    <property type="match status" value="1"/>
</dbReference>
<keyword evidence="14" id="KW-0482">Metalloprotease</keyword>
<dbReference type="InterPro" id="IPR018358">
    <property type="entry name" value="Disintegrin_CS"/>
</dbReference>
<dbReference type="PANTHER" id="PTHR11905">
    <property type="entry name" value="ADAM A DISINTEGRIN AND METALLOPROTEASE DOMAIN"/>
    <property type="match status" value="1"/>
</dbReference>
<dbReference type="PROSITE" id="PS50214">
    <property type="entry name" value="DISINTEGRIN_2"/>
    <property type="match status" value="1"/>
</dbReference>
<feature type="disulfide bond" evidence="7">
    <location>
        <begin position="333"/>
        <end position="338"/>
    </location>
</feature>
<gene>
    <name evidence="14" type="primary">LOC101840246</name>
</gene>
<dbReference type="RefSeq" id="XP_005066618.1">
    <property type="nucleotide sequence ID" value="XM_005066561.2"/>
</dbReference>
<dbReference type="STRING" id="10036.ENSMAUP00000006047"/>
<dbReference type="Proteomes" id="UP000886700">
    <property type="component" value="Unplaced"/>
</dbReference>